<evidence type="ECO:0000313" key="2">
    <source>
        <dbReference type="EMBL" id="ADE13066.1"/>
    </source>
</evidence>
<dbReference type="Pfam" id="PF00581">
    <property type="entry name" value="Rhodanese"/>
    <property type="match status" value="1"/>
</dbReference>
<evidence type="ECO:0000259" key="1">
    <source>
        <dbReference type="PROSITE" id="PS50206"/>
    </source>
</evidence>
<dbReference type="AlphaFoldDB" id="D5CPS1"/>
<dbReference type="InterPro" id="IPR001763">
    <property type="entry name" value="Rhodanese-like_dom"/>
</dbReference>
<accession>D5CPS1</accession>
<sequence precursor="true">MYGSINLRQTLIALSVIFLAGIWMANVNSHHYDIKNVTISEADSLIKAGALVIDVRDQDKFNFRHIPGAILIPLEVLRAGIPLSLAAFKSRPIVIYCNEGLSHGPEGTAILQKAGFAKAVNLESGIEGWAKSGMPIQRG</sequence>
<dbReference type="KEGG" id="slt:Slit_2841"/>
<name>D5CPS1_SIDLE</name>
<dbReference type="Proteomes" id="UP000001625">
    <property type="component" value="Chromosome"/>
</dbReference>
<dbReference type="InterPro" id="IPR036873">
    <property type="entry name" value="Rhodanese-like_dom_sf"/>
</dbReference>
<dbReference type="InterPro" id="IPR050229">
    <property type="entry name" value="GlpE_sulfurtransferase"/>
</dbReference>
<dbReference type="SMART" id="SM00450">
    <property type="entry name" value="RHOD"/>
    <property type="match status" value="1"/>
</dbReference>
<dbReference type="SUPFAM" id="SSF52821">
    <property type="entry name" value="Rhodanese/Cell cycle control phosphatase"/>
    <property type="match status" value="1"/>
</dbReference>
<dbReference type="eggNOG" id="COG0607">
    <property type="taxonomic scope" value="Bacteria"/>
</dbReference>
<reference evidence="2 3" key="1">
    <citation type="submission" date="2010-03" db="EMBL/GenBank/DDBJ databases">
        <title>Complete sequence of Sideroxydans lithotrophicus ES-1.</title>
        <authorList>
            <consortium name="US DOE Joint Genome Institute"/>
            <person name="Lucas S."/>
            <person name="Copeland A."/>
            <person name="Lapidus A."/>
            <person name="Cheng J.-F."/>
            <person name="Bruce D."/>
            <person name="Goodwin L."/>
            <person name="Pitluck S."/>
            <person name="Munk A.C."/>
            <person name="Detter J.C."/>
            <person name="Han C."/>
            <person name="Tapia R."/>
            <person name="Larimer F."/>
            <person name="Land M."/>
            <person name="Hauser L."/>
            <person name="Kyrpides N."/>
            <person name="Ivanova N."/>
            <person name="Emerson D."/>
            <person name="Woyke T."/>
        </authorList>
    </citation>
    <scope>NUCLEOTIDE SEQUENCE [LARGE SCALE GENOMIC DNA]</scope>
    <source>
        <strain evidence="2 3">ES-1</strain>
    </source>
</reference>
<gene>
    <name evidence="2" type="ordered locus">Slit_2841</name>
</gene>
<evidence type="ECO:0000313" key="3">
    <source>
        <dbReference type="Proteomes" id="UP000001625"/>
    </source>
</evidence>
<dbReference type="PANTHER" id="PTHR43031:SF1">
    <property type="entry name" value="PYRIDINE NUCLEOTIDE-DISULPHIDE OXIDOREDUCTASE"/>
    <property type="match status" value="1"/>
</dbReference>
<dbReference type="Gene3D" id="3.40.250.10">
    <property type="entry name" value="Rhodanese-like domain"/>
    <property type="match status" value="1"/>
</dbReference>
<dbReference type="PROSITE" id="PS00380">
    <property type="entry name" value="RHODANESE_1"/>
    <property type="match status" value="1"/>
</dbReference>
<dbReference type="STRING" id="580332.Slit_2841"/>
<dbReference type="OrthoDB" id="9814704at2"/>
<dbReference type="GO" id="GO:0004792">
    <property type="term" value="F:thiosulfate-cyanide sulfurtransferase activity"/>
    <property type="evidence" value="ECO:0007669"/>
    <property type="project" value="InterPro"/>
</dbReference>
<dbReference type="RefSeq" id="WP_013030962.1">
    <property type="nucleotide sequence ID" value="NC_013959.1"/>
</dbReference>
<feature type="domain" description="Rhodanese" evidence="1">
    <location>
        <begin position="46"/>
        <end position="138"/>
    </location>
</feature>
<protein>
    <submittedName>
        <fullName evidence="2">Rhodanese domain protein</fullName>
    </submittedName>
</protein>
<dbReference type="PROSITE" id="PS50206">
    <property type="entry name" value="RHODANESE_3"/>
    <property type="match status" value="1"/>
</dbReference>
<dbReference type="HOGENOM" id="CLU_089574_1_5_4"/>
<dbReference type="PANTHER" id="PTHR43031">
    <property type="entry name" value="FAD-DEPENDENT OXIDOREDUCTASE"/>
    <property type="match status" value="1"/>
</dbReference>
<keyword evidence="3" id="KW-1185">Reference proteome</keyword>
<proteinExistence type="predicted"/>
<dbReference type="CDD" id="cd00158">
    <property type="entry name" value="RHOD"/>
    <property type="match status" value="1"/>
</dbReference>
<organism evidence="2 3">
    <name type="scientific">Sideroxydans lithotrophicus (strain ES-1)</name>
    <dbReference type="NCBI Taxonomy" id="580332"/>
    <lineage>
        <taxon>Bacteria</taxon>
        <taxon>Pseudomonadati</taxon>
        <taxon>Pseudomonadota</taxon>
        <taxon>Betaproteobacteria</taxon>
        <taxon>Nitrosomonadales</taxon>
        <taxon>Gallionellaceae</taxon>
        <taxon>Sideroxydans</taxon>
    </lineage>
</organism>
<dbReference type="EMBL" id="CP001965">
    <property type="protein sequence ID" value="ADE13066.1"/>
    <property type="molecule type" value="Genomic_DNA"/>
</dbReference>
<dbReference type="InterPro" id="IPR001307">
    <property type="entry name" value="Thiosulphate_STrfase_CS"/>
</dbReference>